<name>A0A1F5B4I1_9BACT</name>
<reference evidence="2 3" key="1">
    <citation type="journal article" date="2016" name="Nat. Commun.">
        <title>Thousands of microbial genomes shed light on interconnected biogeochemical processes in an aquifer system.</title>
        <authorList>
            <person name="Anantharaman K."/>
            <person name="Brown C.T."/>
            <person name="Hug L.A."/>
            <person name="Sharon I."/>
            <person name="Castelle C.J."/>
            <person name="Probst A.J."/>
            <person name="Thomas B.C."/>
            <person name="Singh A."/>
            <person name="Wilkins M.J."/>
            <person name="Karaoz U."/>
            <person name="Brodie E.L."/>
            <person name="Williams K.H."/>
            <person name="Hubbard S.S."/>
            <person name="Banfield J.F."/>
        </authorList>
    </citation>
    <scope>NUCLEOTIDE SEQUENCE [LARGE SCALE GENOMIC DNA]</scope>
</reference>
<organism evidence="2 3">
    <name type="scientific">Candidatus Azambacteria bacterium RIFCSPHIGHO2_01_FULL_40_24</name>
    <dbReference type="NCBI Taxonomy" id="1797301"/>
    <lineage>
        <taxon>Bacteria</taxon>
        <taxon>Candidatus Azamiibacteriota</taxon>
    </lineage>
</organism>
<sequence length="79" mass="9361">MYRLIKNLQNKSDGFKRIIMWFGVLVIMTTIFMFWLLTFPSRVPVSENNETAADLSKQLPGVWQSLKEQINNLKDLWQK</sequence>
<accession>A0A1F5B4I1</accession>
<evidence type="ECO:0000313" key="3">
    <source>
        <dbReference type="Proteomes" id="UP000176431"/>
    </source>
</evidence>
<proteinExistence type="predicted"/>
<dbReference type="AlphaFoldDB" id="A0A1F5B4I1"/>
<dbReference type="EMBL" id="MEYK01000010">
    <property type="protein sequence ID" value="OGD25530.1"/>
    <property type="molecule type" value="Genomic_DNA"/>
</dbReference>
<dbReference type="Proteomes" id="UP000176431">
    <property type="component" value="Unassembled WGS sequence"/>
</dbReference>
<comment type="caution">
    <text evidence="2">The sequence shown here is derived from an EMBL/GenBank/DDBJ whole genome shotgun (WGS) entry which is preliminary data.</text>
</comment>
<evidence type="ECO:0000313" key="2">
    <source>
        <dbReference type="EMBL" id="OGD25530.1"/>
    </source>
</evidence>
<keyword evidence="1" id="KW-1133">Transmembrane helix</keyword>
<evidence type="ECO:0000256" key="1">
    <source>
        <dbReference type="SAM" id="Phobius"/>
    </source>
</evidence>
<keyword evidence="1" id="KW-0472">Membrane</keyword>
<keyword evidence="1" id="KW-0812">Transmembrane</keyword>
<protein>
    <submittedName>
        <fullName evidence="2">Uncharacterized protein</fullName>
    </submittedName>
</protein>
<gene>
    <name evidence="2" type="ORF">A2819_02050</name>
</gene>
<feature type="transmembrane region" description="Helical" evidence="1">
    <location>
        <begin position="18"/>
        <end position="37"/>
    </location>
</feature>